<sequence>MAQTLIEGGYNSKDDLQHGDEFSDIVRKDLYIDRIGISPVLKCQVDAGEEKMVNINSQLHSDSLERTNNSNNSSREYESSPESNFPYTPIDSLESCTSNSSVGHEMIQSIDDHGIFRSHILDDDFSSKVDIFINNTETNTGNELLQNDKECVNPLHNDKIDLEQDNTTGKFLIDDFELDKEIEQMIYSFNGRPKSIHPEPGLEKNVHIPNVTVSKSQELSKKPNDGRQLESVLPAQAQFPRKRANSSNNSTKKNEGTKRRKNKTGKPNAQPQNSISSSSNEENKFLKCFSILRTNYLSLCESYNKVLDKLEFVEEQNKALLEKTKAVSDSEREKWKMEKDRFLLEREDMKAYLDGLLHEVTVLRQREKAREDDGRSRHCKL</sequence>
<dbReference type="VEuPathDB" id="FungiDB:C5L36_0B06910"/>
<dbReference type="HOGENOM" id="CLU_725745_0_0_1"/>
<feature type="region of interest" description="Disordered" evidence="1">
    <location>
        <begin position="59"/>
        <end position="91"/>
    </location>
</feature>
<gene>
    <name evidence="2" type="ORF">JL09_g4564</name>
</gene>
<name>A0A099NWE1_PICKU</name>
<reference evidence="3" key="1">
    <citation type="journal article" date="2014" name="Microb. Cell Fact.">
        <title>Exploiting Issatchenkia orientalis SD108 for succinic acid production.</title>
        <authorList>
            <person name="Xiao H."/>
            <person name="Shao Z."/>
            <person name="Jiang Y."/>
            <person name="Dole S."/>
            <person name="Zhao H."/>
        </authorList>
    </citation>
    <scope>NUCLEOTIDE SEQUENCE [LARGE SCALE GENOMIC DNA]</scope>
    <source>
        <strain evidence="3">SD108</strain>
    </source>
</reference>
<protein>
    <submittedName>
        <fullName evidence="2">Uncharacterized protein</fullName>
    </submittedName>
</protein>
<organism evidence="2 3">
    <name type="scientific">Pichia kudriavzevii</name>
    <name type="common">Yeast</name>
    <name type="synonym">Issatchenkia orientalis</name>
    <dbReference type="NCBI Taxonomy" id="4909"/>
    <lineage>
        <taxon>Eukaryota</taxon>
        <taxon>Fungi</taxon>
        <taxon>Dikarya</taxon>
        <taxon>Ascomycota</taxon>
        <taxon>Saccharomycotina</taxon>
        <taxon>Pichiomycetes</taxon>
        <taxon>Pichiales</taxon>
        <taxon>Pichiaceae</taxon>
        <taxon>Pichia</taxon>
    </lineage>
</organism>
<dbReference type="EMBL" id="JQFK01000088">
    <property type="protein sequence ID" value="KGK36284.1"/>
    <property type="molecule type" value="Genomic_DNA"/>
</dbReference>
<feature type="compositionally biased region" description="Low complexity" evidence="1">
    <location>
        <begin position="66"/>
        <end position="84"/>
    </location>
</feature>
<accession>A0A099NWE1</accession>
<dbReference type="Proteomes" id="UP000029867">
    <property type="component" value="Unassembled WGS sequence"/>
</dbReference>
<dbReference type="AlphaFoldDB" id="A0A099NWE1"/>
<evidence type="ECO:0000256" key="1">
    <source>
        <dbReference type="SAM" id="MobiDB-lite"/>
    </source>
</evidence>
<feature type="region of interest" description="Disordered" evidence="1">
    <location>
        <begin position="232"/>
        <end position="279"/>
    </location>
</feature>
<proteinExistence type="predicted"/>
<evidence type="ECO:0000313" key="3">
    <source>
        <dbReference type="Proteomes" id="UP000029867"/>
    </source>
</evidence>
<comment type="caution">
    <text evidence="2">The sequence shown here is derived from an EMBL/GenBank/DDBJ whole genome shotgun (WGS) entry which is preliminary data.</text>
</comment>
<evidence type="ECO:0000313" key="2">
    <source>
        <dbReference type="EMBL" id="KGK36284.1"/>
    </source>
</evidence>